<proteinExistence type="predicted"/>
<protein>
    <submittedName>
        <fullName evidence="2">Uncharacterized protein</fullName>
    </submittedName>
</protein>
<dbReference type="OrthoDB" id="17798at2759"/>
<evidence type="ECO:0000256" key="1">
    <source>
        <dbReference type="SAM" id="MobiDB-lite"/>
    </source>
</evidence>
<feature type="region of interest" description="Disordered" evidence="1">
    <location>
        <begin position="120"/>
        <end position="148"/>
    </location>
</feature>
<feature type="compositionally biased region" description="Low complexity" evidence="1">
    <location>
        <begin position="120"/>
        <end position="133"/>
    </location>
</feature>
<accession>A0A077WSP3</accession>
<name>A0A077WSP3_9FUNG</name>
<gene>
    <name evidence="2" type="ORF">LRAMOSA03036</name>
</gene>
<evidence type="ECO:0000313" key="2">
    <source>
        <dbReference type="EMBL" id="CDS10360.1"/>
    </source>
</evidence>
<organism evidence="2">
    <name type="scientific">Lichtheimia ramosa</name>
    <dbReference type="NCBI Taxonomy" id="688394"/>
    <lineage>
        <taxon>Eukaryota</taxon>
        <taxon>Fungi</taxon>
        <taxon>Fungi incertae sedis</taxon>
        <taxon>Mucoromycota</taxon>
        <taxon>Mucoromycotina</taxon>
        <taxon>Mucoromycetes</taxon>
        <taxon>Mucorales</taxon>
        <taxon>Lichtheimiaceae</taxon>
        <taxon>Lichtheimia</taxon>
    </lineage>
</organism>
<sequence length="2211" mass="250370">MSVDLLKEKFAFATTIQERQDVIHQHAVAESVDWYYYHGLVLLQQLHECVSKQPTDTRDPTPQERELMDTIRQHIRSFERQYPSGPYEQLRARFQLLSYSINTAESAEYIRDRLGIRSIASNTSNNNTSTTAAEDAGTPIPSSGPDTMYPSTLDQALIDPNTVVERALRHNTSSVNLLLLPSSLQLDDEETLSLLTSTLPQHRSDHLVHLANALKENRDDTRSKHFVFAELTLEQLDKLHEIYPAVADDYVTYLSAYLSKLVDNHPKEYIQLWEFIKTLKEHYAIKRHVLSYLLQDKILQDDYDMDLFKTFFQVVQSCKDSQGQRRLTQIPGLPLPKISPEDLISEFLAGALLKDAQGTSDMIREWPHYKSELEELHAELLIQQQPTHAWAQQVLGSHGMEKISSRVELSFPRFTKLYYETHPLMSTDPIRLTVRIKNVKHVSVRAYQLDLFQYWRRVQHRQHEKKLQVNDINLDGLCPTWETDLDFSHASPLERIDKTWDLDDSTVFAGRGAWVIDVVGGRENCRAIVQKGRLRHLVKDTSAGHLFRILNENNEPVKAKLWVNNTYYEADDQCNILIPYRDASGEEKAQALIVTEEDGYCEPVQFTWKNEEYTLVADFHVHSESLVANKQSKVVVVPRLMIHGQPVSLNLLESVALTIEAINANQVKSTFAKEKLQVGRNQPIEMDFTVPSSLSSLSFMLRGKVKTTSTKTPLQDVQVSDTTSLQPATDSITSAYLRIKNDGEYIIQILGRNGEPQKGVVVNLGFQHSMVAETINVNLQSDQQGMVMLGQLKHVTGITMYSPVSKTWDLVPDATQSRLPSVIYHAANKPFHLAYPQGDDQRCTLFQYGEHGHVLHDMTDKIQVTSDSIHVPQGLAAGQYRFYLSTSASYGKNVCFGVQQVDCTIIDAASSNDTSPHWSDWLVSPRIFAQSTGHPISSPMNIDHLELTENQLVIKLNNCAASNTVALVSTTAFVPERGYNTARSLVYDQNIPETAMLKTSMDTFAAFLEGRKLSEEFQYILNRSRAEKWVGSSLTKPSLVIYPKESQLTRSDPRYLEGEEPHQQVDSFGGEAEVAACMNAAPPLYGSGPCFDASWDMNFLNHATPTLVVLPDEQGNLVLDRSQLGNGNLLHVAIHQDKQALTKQIVLPDVSMDIHCQNMCHQADHDVSIAYVRTKSVSTLTPSSSLDLTIGQHEWETIHTFEKMFDQLDNMTSCKLAYFEFLKKWPSMTVSQKSKHHREKVCHELNLWIKHRDPAYFDEHIKPFIKCKLNKSFMDLYLADEDLSAYATDLYKYQKLTIIEKALLAKRVPEMVPVIVQAFKDEYKPPSETTLDRRFDAILGASVLNVEQFQQSLMMKQARAAPAAPAGGLFGAAYSAASPGVARCLTSVGSARRHRISRFADQEEEQEESDEDMGFALMDDEDFQGDEEENGPVDNFVDDEEDKFMEEEELRELLKKRVTKIPYTFAKATREWCEKGYYNDYVPMIPVNQFWIDYLEHASGPFLSSNFIYTSDNISEVLAILSLMELPFQTDAQIKQESDLEAARFTIRAETPCLVYYRAIKQAENPPPSNPSILLGQGFFVRKDAMGDEFDMVEPNALRPSVDYGWHLAISNISSKKCTAEVTCQVPLGAIPTDNTAYFQSRTIQVEPYSTWRNVVGSFYFPECGEYKHAPVTVSRSSSLLGQTQPISITVSLADQDAMVEEASGSSSNASWATLVANSKDDAKILDYLETKANLQKIDMSLLGWRMHQQEFAKQVLQVLRKRRFFSHELWQYGLYHRFPDAIQELILQSGQSLISTCDRVIESPLVTYKDMPKTLDYDPMMTARAHPIGNINKISNHTFFDQYNGLLGYLCQVQQADASDLIMLTTYLILQERISDAQVTFKKLCALNPPSSIQMDYLNAYLQTRIRVEDAADDTKTLDMDAVRAFVNKHKTCTNEKWQQLFMRLEEFVNQVEQPATLVTGTELQQQQQQLPQGPVLDFSIGTEGKLELSYANVTQVKIRYYKMDVEVMFSMNPFMGQQQSVQYDWIKPTMEQTVTCPPCTKETAEEKEDDFAVIGVGKVATSTLSVDIPESLLNANAMVQVTTSDSALERRKAHFSNDLACHFIEGYGIVRVAAKQTSRPLAGTYVKVYAKLKKDQGGRVEFWKDGYTGLNGVFDYVTVTDGNSLVSRPNYHDSDNILERAVERVEKFSLLIQSAQHGALVEEIYPPAL</sequence>
<reference evidence="2" key="1">
    <citation type="journal article" date="2014" name="Genome Announc.">
        <title>De novo whole-genome sequence and genome annotation of Lichtheimia ramosa.</title>
        <authorList>
            <person name="Linde J."/>
            <person name="Schwartze V."/>
            <person name="Binder U."/>
            <person name="Lass-Florl C."/>
            <person name="Voigt K."/>
            <person name="Horn F."/>
        </authorList>
    </citation>
    <scope>NUCLEOTIDE SEQUENCE</scope>
    <source>
        <strain evidence="2">JMRC FSU:6197</strain>
    </source>
</reference>
<dbReference type="EMBL" id="LK023335">
    <property type="protein sequence ID" value="CDS10360.1"/>
    <property type="molecule type" value="Genomic_DNA"/>
</dbReference>